<dbReference type="EMBL" id="CABHML010000069">
    <property type="protein sequence ID" value="VUW84462.1"/>
    <property type="molecule type" value="Genomic_DNA"/>
</dbReference>
<protein>
    <submittedName>
        <fullName evidence="3">Uncharacterized protein</fullName>
    </submittedName>
</protein>
<reference evidence="3 4" key="1">
    <citation type="submission" date="2019-07" db="EMBL/GenBank/DDBJ databases">
        <authorList>
            <person name="Chang H.-W."/>
            <person name="Raman A."/>
            <person name="Venkatesh S."/>
            <person name="Gehrig J."/>
        </authorList>
    </citation>
    <scope>NUCLEOTIDE SEQUENCE [LARGE SCALE GENOMIC DNA]</scope>
    <source>
        <strain evidence="3">B.longum_ssp_infantis_4</strain>
    </source>
</reference>
<dbReference type="Proteomes" id="UP000319252">
    <property type="component" value="Unassembled WGS sequence"/>
</dbReference>
<evidence type="ECO:0000256" key="1">
    <source>
        <dbReference type="SAM" id="MobiDB-lite"/>
    </source>
</evidence>
<accession>A0A564S3Y4</accession>
<keyword evidence="2" id="KW-0472">Membrane</keyword>
<evidence type="ECO:0000313" key="4">
    <source>
        <dbReference type="Proteomes" id="UP000319252"/>
    </source>
</evidence>
<sequence length="86" mass="9678">MRQKETNRRLVYRARRVKTSIASIAFVVSCTLLFVAERPASAPGLWVVAAVYLLTGLWLAIRFAPRDDDTDSSPRQVGRQGESRDN</sequence>
<dbReference type="PROSITE" id="PS51257">
    <property type="entry name" value="PROKAR_LIPOPROTEIN"/>
    <property type="match status" value="1"/>
</dbReference>
<keyword evidence="2" id="KW-0812">Transmembrane</keyword>
<evidence type="ECO:0000256" key="2">
    <source>
        <dbReference type="SAM" id="Phobius"/>
    </source>
</evidence>
<proteinExistence type="predicted"/>
<evidence type="ECO:0000313" key="3">
    <source>
        <dbReference type="EMBL" id="VUW84462.1"/>
    </source>
</evidence>
<feature type="transmembrane region" description="Helical" evidence="2">
    <location>
        <begin position="20"/>
        <end position="36"/>
    </location>
</feature>
<gene>
    <name evidence="3" type="ORF">BLONGUMMC1_01732</name>
</gene>
<feature type="transmembrane region" description="Helical" evidence="2">
    <location>
        <begin position="42"/>
        <end position="61"/>
    </location>
</feature>
<dbReference type="AlphaFoldDB" id="A0A564S3Y4"/>
<organism evidence="3 4">
    <name type="scientific">Bifidobacterium longum subsp. infantis</name>
    <dbReference type="NCBI Taxonomy" id="1682"/>
    <lineage>
        <taxon>Bacteria</taxon>
        <taxon>Bacillati</taxon>
        <taxon>Actinomycetota</taxon>
        <taxon>Actinomycetes</taxon>
        <taxon>Bifidobacteriales</taxon>
        <taxon>Bifidobacteriaceae</taxon>
        <taxon>Bifidobacterium</taxon>
    </lineage>
</organism>
<name>A0A564S3Y4_BIFLI</name>
<dbReference type="RefSeq" id="WP_154050707.1">
    <property type="nucleotide sequence ID" value="NZ_CABHML010000069.1"/>
</dbReference>
<feature type="region of interest" description="Disordered" evidence="1">
    <location>
        <begin position="66"/>
        <end position="86"/>
    </location>
</feature>
<keyword evidence="2" id="KW-1133">Transmembrane helix</keyword>